<organism evidence="1 2">
    <name type="scientific">Cruoricaptor ignavus</name>
    <dbReference type="NCBI Taxonomy" id="1118202"/>
    <lineage>
        <taxon>Bacteria</taxon>
        <taxon>Pseudomonadati</taxon>
        <taxon>Bacteroidota</taxon>
        <taxon>Flavobacteriia</taxon>
        <taxon>Flavobacteriales</taxon>
        <taxon>Weeksellaceae</taxon>
        <taxon>Cruoricaptor</taxon>
    </lineage>
</organism>
<reference evidence="1 2" key="1">
    <citation type="submission" date="2016-11" db="EMBL/GenBank/DDBJ databases">
        <authorList>
            <person name="Jaros S."/>
            <person name="Januszkiewicz K."/>
            <person name="Wedrychowicz H."/>
        </authorList>
    </citation>
    <scope>NUCLEOTIDE SEQUENCE [LARGE SCALE GENOMIC DNA]</scope>
    <source>
        <strain evidence="1 2">DSM 25479</strain>
    </source>
</reference>
<protein>
    <submittedName>
        <fullName evidence="1">Uncharacterized protein</fullName>
    </submittedName>
</protein>
<sequence length="44" mass="5533">MIVKYIYNKFSNHAHMRKYMRQRQYPLMVQDHPTMKLKILDLHN</sequence>
<accession>A0A1M6AZ07</accession>
<dbReference type="AlphaFoldDB" id="A0A1M6AZ07"/>
<proteinExistence type="predicted"/>
<keyword evidence="2" id="KW-1185">Reference proteome</keyword>
<evidence type="ECO:0000313" key="1">
    <source>
        <dbReference type="EMBL" id="SHI41667.1"/>
    </source>
</evidence>
<dbReference type="Proteomes" id="UP000184335">
    <property type="component" value="Unassembled WGS sequence"/>
</dbReference>
<name>A0A1M6AZ07_9FLAO</name>
<evidence type="ECO:0000313" key="2">
    <source>
        <dbReference type="Proteomes" id="UP000184335"/>
    </source>
</evidence>
<gene>
    <name evidence="1" type="ORF">SAMN05443429_101467</name>
</gene>
<dbReference type="EMBL" id="FQYI01000001">
    <property type="protein sequence ID" value="SHI41667.1"/>
    <property type="molecule type" value="Genomic_DNA"/>
</dbReference>